<feature type="domain" description="Transposase IS4-like" evidence="1">
    <location>
        <begin position="333"/>
        <end position="479"/>
    </location>
</feature>
<accession>A0A1M6HCA0</accession>
<dbReference type="InterPro" id="IPR008490">
    <property type="entry name" value="Transposase_InsH_N"/>
</dbReference>
<dbReference type="NCBIfam" id="NF033593">
    <property type="entry name" value="transpos_ISNCY_1"/>
    <property type="match status" value="1"/>
</dbReference>
<dbReference type="AlphaFoldDB" id="A0A1M6HCA0"/>
<dbReference type="Proteomes" id="UP000184536">
    <property type="component" value="Unassembled WGS sequence"/>
</dbReference>
<sequence>MILENLEYSEFEAGISTLDVELYSIIQNLQKVIDMLILDYPEWNQPTVAQVLIPKAAYQLTPELEKIDKLLQDESFEEPIVKQFNTQRGRPTVPVRVYIRMMFLKYYAGLSYEDLVPEVTHNLMYRFFCRIPIEQKVPDATALMKITTKYSEEVINEMNQRLLKSLVQKKLFKGRKTRIDTTVVEANIVHPTDAGLLYEGVKKLTKAVTRIKQAYGKASRQSTKSIRKMKDHILSINKVLRRRTDDTRKEVRKITGQMAIEARKVLAQADRLAKKLIPETEKDRKLRGNLLDTAKKVCKIIEQSEAVNAGNTKLADRLVSLNDPDARPIVKGKLGKRVEFGYKLQIQETEGGIVTGYQLYKGNPCDRILVDDALQKHKDLFGKAPVEMALDRGYYDSDNEKLAYGAGVKHVCIPKIGRKSKERTEFENTPTFRRLKRWRSGIEGRISCLKRRFGLNRSMLSGYRKTQTWTGLGILAHNLRQAAKLMA</sequence>
<dbReference type="GO" id="GO:0006313">
    <property type="term" value="P:DNA transposition"/>
    <property type="evidence" value="ECO:0007669"/>
    <property type="project" value="InterPro"/>
</dbReference>
<dbReference type="PANTHER" id="PTHR33803">
    <property type="entry name" value="IS1478 TRANSPOSASE"/>
    <property type="match status" value="1"/>
</dbReference>
<dbReference type="EMBL" id="FQZV01000017">
    <property type="protein sequence ID" value="SHJ19830.1"/>
    <property type="molecule type" value="Genomic_DNA"/>
</dbReference>
<dbReference type="GO" id="GO:0004803">
    <property type="term" value="F:transposase activity"/>
    <property type="evidence" value="ECO:0007669"/>
    <property type="project" value="InterPro"/>
</dbReference>
<evidence type="ECO:0000313" key="4">
    <source>
        <dbReference type="Proteomes" id="UP000184536"/>
    </source>
</evidence>
<name>A0A1M6HCA0_9FIRM</name>
<dbReference type="GO" id="GO:0003677">
    <property type="term" value="F:DNA binding"/>
    <property type="evidence" value="ECO:0007669"/>
    <property type="project" value="InterPro"/>
</dbReference>
<evidence type="ECO:0000259" key="1">
    <source>
        <dbReference type="Pfam" id="PF01609"/>
    </source>
</evidence>
<dbReference type="Pfam" id="PF05598">
    <property type="entry name" value="DUF772"/>
    <property type="match status" value="1"/>
</dbReference>
<protein>
    <submittedName>
        <fullName evidence="3">Transposase, IS5 family</fullName>
    </submittedName>
</protein>
<feature type="domain" description="Transposase InsH N-terminal" evidence="2">
    <location>
        <begin position="63"/>
        <end position="146"/>
    </location>
</feature>
<dbReference type="OrthoDB" id="9789070at2"/>
<dbReference type="STRING" id="1121919.SAMN02745975_01499"/>
<dbReference type="Pfam" id="PF01609">
    <property type="entry name" value="DDE_Tnp_1"/>
    <property type="match status" value="1"/>
</dbReference>
<gene>
    <name evidence="3" type="ORF">SAMN02745975_01499</name>
</gene>
<reference evidence="4" key="1">
    <citation type="submission" date="2016-11" db="EMBL/GenBank/DDBJ databases">
        <authorList>
            <person name="Varghese N."/>
            <person name="Submissions S."/>
        </authorList>
    </citation>
    <scope>NUCLEOTIDE SEQUENCE [LARGE SCALE GENOMIC DNA]</scope>
    <source>
        <strain evidence="4">DSM 17957</strain>
    </source>
</reference>
<evidence type="ECO:0000313" key="3">
    <source>
        <dbReference type="EMBL" id="SHJ19830.1"/>
    </source>
</evidence>
<keyword evidence="4" id="KW-1185">Reference proteome</keyword>
<evidence type="ECO:0000259" key="2">
    <source>
        <dbReference type="Pfam" id="PF05598"/>
    </source>
</evidence>
<organism evidence="3 4">
    <name type="scientific">Geosporobacter subterraneus DSM 17957</name>
    <dbReference type="NCBI Taxonomy" id="1121919"/>
    <lineage>
        <taxon>Bacteria</taxon>
        <taxon>Bacillati</taxon>
        <taxon>Bacillota</taxon>
        <taxon>Clostridia</taxon>
        <taxon>Peptostreptococcales</taxon>
        <taxon>Thermotaleaceae</taxon>
        <taxon>Geosporobacter</taxon>
    </lineage>
</organism>
<dbReference type="InterPro" id="IPR002559">
    <property type="entry name" value="Transposase_11"/>
</dbReference>
<dbReference type="PANTHER" id="PTHR33803:SF3">
    <property type="entry name" value="BLL1974 PROTEIN"/>
    <property type="match status" value="1"/>
</dbReference>
<proteinExistence type="predicted"/>